<dbReference type="PANTHER" id="PTHR43441:SF12">
    <property type="entry name" value="RIBOSOMAL N-ACETYLTRANSFERASE YDAF-RELATED"/>
    <property type="match status" value="1"/>
</dbReference>
<gene>
    <name evidence="2" type="ORF">ACFQWB_10355</name>
</gene>
<protein>
    <submittedName>
        <fullName evidence="2">GNAT family N-acetyltransferase</fullName>
        <ecNumber evidence="2">2.3.-.-</ecNumber>
    </submittedName>
</protein>
<dbReference type="SUPFAM" id="SSF55729">
    <property type="entry name" value="Acyl-CoA N-acyltransferases (Nat)"/>
    <property type="match status" value="1"/>
</dbReference>
<keyword evidence="2" id="KW-0012">Acyltransferase</keyword>
<proteinExistence type="predicted"/>
<dbReference type="Gene3D" id="3.40.630.30">
    <property type="match status" value="1"/>
</dbReference>
<dbReference type="InterPro" id="IPR016181">
    <property type="entry name" value="Acyl_CoA_acyltransferase"/>
</dbReference>
<dbReference type="PROSITE" id="PS51186">
    <property type="entry name" value="GNAT"/>
    <property type="match status" value="1"/>
</dbReference>
<evidence type="ECO:0000313" key="3">
    <source>
        <dbReference type="Proteomes" id="UP001596528"/>
    </source>
</evidence>
<dbReference type="EMBL" id="JBHTGQ010000023">
    <property type="protein sequence ID" value="MFC7750327.1"/>
    <property type="molecule type" value="Genomic_DNA"/>
</dbReference>
<dbReference type="GO" id="GO:0016746">
    <property type="term" value="F:acyltransferase activity"/>
    <property type="evidence" value="ECO:0007669"/>
    <property type="project" value="UniProtKB-KW"/>
</dbReference>
<keyword evidence="2" id="KW-0808">Transferase</keyword>
<dbReference type="InterPro" id="IPR051908">
    <property type="entry name" value="Ribosomal_N-acetyltransferase"/>
</dbReference>
<name>A0ABW2V2F1_9BACL</name>
<reference evidence="3" key="1">
    <citation type="journal article" date="2019" name="Int. J. Syst. Evol. Microbiol.">
        <title>The Global Catalogue of Microorganisms (GCM) 10K type strain sequencing project: providing services to taxonomists for standard genome sequencing and annotation.</title>
        <authorList>
            <consortium name="The Broad Institute Genomics Platform"/>
            <consortium name="The Broad Institute Genome Sequencing Center for Infectious Disease"/>
            <person name="Wu L."/>
            <person name="Ma J."/>
        </authorList>
    </citation>
    <scope>NUCLEOTIDE SEQUENCE [LARGE SCALE GENOMIC DNA]</scope>
    <source>
        <strain evidence="3">JCM 18657</strain>
    </source>
</reference>
<keyword evidence="3" id="KW-1185">Reference proteome</keyword>
<dbReference type="InterPro" id="IPR000182">
    <property type="entry name" value="GNAT_dom"/>
</dbReference>
<sequence>MFSIQADEDIRLFLLEERHAEDVFRLTDKDRDYLREWLPWVDGTTSPDHTRQFIKAGLQAFARNNGFQLGISCRNQLAGCIGLHFIDWPNRKTSIGYWLGSDFQGRGIMTRACSALIDYLFRDLDLNRVEIRAAAQNAKSRAIPERLGFVNEGTVRQAEWLYDRFVDHVVYGLIRDDRR</sequence>
<evidence type="ECO:0000313" key="2">
    <source>
        <dbReference type="EMBL" id="MFC7750327.1"/>
    </source>
</evidence>
<dbReference type="PANTHER" id="PTHR43441">
    <property type="entry name" value="RIBOSOMAL-PROTEIN-SERINE ACETYLTRANSFERASE"/>
    <property type="match status" value="1"/>
</dbReference>
<organism evidence="2 3">
    <name type="scientific">Paenibacillus thermoaerophilus</name>
    <dbReference type="NCBI Taxonomy" id="1215385"/>
    <lineage>
        <taxon>Bacteria</taxon>
        <taxon>Bacillati</taxon>
        <taxon>Bacillota</taxon>
        <taxon>Bacilli</taxon>
        <taxon>Bacillales</taxon>
        <taxon>Paenibacillaceae</taxon>
        <taxon>Paenibacillus</taxon>
    </lineage>
</organism>
<feature type="domain" description="N-acetyltransferase" evidence="1">
    <location>
        <begin position="21"/>
        <end position="176"/>
    </location>
</feature>
<evidence type="ECO:0000259" key="1">
    <source>
        <dbReference type="PROSITE" id="PS51186"/>
    </source>
</evidence>
<dbReference type="EC" id="2.3.-.-" evidence="2"/>
<dbReference type="Proteomes" id="UP001596528">
    <property type="component" value="Unassembled WGS sequence"/>
</dbReference>
<accession>A0ABW2V2F1</accession>
<comment type="caution">
    <text evidence="2">The sequence shown here is derived from an EMBL/GenBank/DDBJ whole genome shotgun (WGS) entry which is preliminary data.</text>
</comment>
<dbReference type="RefSeq" id="WP_138788056.1">
    <property type="nucleotide sequence ID" value="NZ_JBHTGQ010000023.1"/>
</dbReference>
<dbReference type="Pfam" id="PF13302">
    <property type="entry name" value="Acetyltransf_3"/>
    <property type="match status" value="1"/>
</dbReference>